<name>A0A419R4N5_9SPHN</name>
<feature type="domain" description="HTH tetR-type" evidence="3">
    <location>
        <begin position="204"/>
        <end position="264"/>
    </location>
</feature>
<dbReference type="GO" id="GO:0003700">
    <property type="term" value="F:DNA-binding transcription factor activity"/>
    <property type="evidence" value="ECO:0007669"/>
    <property type="project" value="TreeGrafter"/>
</dbReference>
<reference evidence="4 5" key="1">
    <citation type="submission" date="2018-09" db="EMBL/GenBank/DDBJ databases">
        <title>Altererythrobacter sp.Ery1 and Ery12, the genome sequencing of novel strains in genus Alterythrobacter.</title>
        <authorList>
            <person name="Cheng H."/>
            <person name="Wu Y.-H."/>
            <person name="Fang C."/>
            <person name="Xu X.-W."/>
        </authorList>
    </citation>
    <scope>NUCLEOTIDE SEQUENCE [LARGE SCALE GENOMIC DNA]</scope>
    <source>
        <strain evidence="4 5">Ery12</strain>
    </source>
</reference>
<dbReference type="GO" id="GO:0000976">
    <property type="term" value="F:transcription cis-regulatory region binding"/>
    <property type="evidence" value="ECO:0007669"/>
    <property type="project" value="TreeGrafter"/>
</dbReference>
<sequence>MIEHWRDSPDSALSVRSLTASAGTAASAIGYHFGGLEQLFVAASRRMLAPAKLWMERVLRDILPLGGRPVPIQVSASIIAVTIDQWIGERSLAMAWRRTKSLSPTPDALVVQLAWDEAWIDFWARIGECLGMTVHARTLAAFADGEACRHLLSWKPVLDKCLLQETALALTSWLDTNRIAGDSCRMAYRAGLTSDFAKLNDDREIQFSLFGNAAADLLARKGRSGVTFRAVAMEANSTLGAVSHHFGNKSNLLREALYRLYERETMTGDRGALFKREIPPSIMLDQIITGIVTDNHPILAAYDEIELAIYNDPDFIDLGTAARCLDDPSGTWALKNLLGGQQPSQSLVAAFSSVCRGAGHLIATGARHADNSDAFVRSALSPFCVN</sequence>
<dbReference type="InterPro" id="IPR009057">
    <property type="entry name" value="Homeodomain-like_sf"/>
</dbReference>
<protein>
    <submittedName>
        <fullName evidence="4">TetR/AcrR family transcriptional regulator</fullName>
    </submittedName>
</protein>
<dbReference type="Proteomes" id="UP000284322">
    <property type="component" value="Unassembled WGS sequence"/>
</dbReference>
<evidence type="ECO:0000259" key="3">
    <source>
        <dbReference type="PROSITE" id="PS50977"/>
    </source>
</evidence>
<keyword evidence="5" id="KW-1185">Reference proteome</keyword>
<dbReference type="AlphaFoldDB" id="A0A419R4N5"/>
<evidence type="ECO:0000313" key="4">
    <source>
        <dbReference type="EMBL" id="RJX69911.1"/>
    </source>
</evidence>
<dbReference type="Gene3D" id="1.10.357.10">
    <property type="entry name" value="Tetracycline Repressor, domain 2"/>
    <property type="match status" value="2"/>
</dbReference>
<comment type="caution">
    <text evidence="4">The sequence shown here is derived from an EMBL/GenBank/DDBJ whole genome shotgun (WGS) entry which is preliminary data.</text>
</comment>
<dbReference type="PROSITE" id="PS50977">
    <property type="entry name" value="HTH_TETR_2"/>
    <property type="match status" value="1"/>
</dbReference>
<evidence type="ECO:0000256" key="2">
    <source>
        <dbReference type="PROSITE-ProRule" id="PRU00335"/>
    </source>
</evidence>
<dbReference type="EMBL" id="RAHJ01000011">
    <property type="protein sequence ID" value="RJX69911.1"/>
    <property type="molecule type" value="Genomic_DNA"/>
</dbReference>
<dbReference type="Pfam" id="PF00440">
    <property type="entry name" value="TetR_N"/>
    <property type="match status" value="1"/>
</dbReference>
<keyword evidence="1 2" id="KW-0238">DNA-binding</keyword>
<dbReference type="InterPro" id="IPR001647">
    <property type="entry name" value="HTH_TetR"/>
</dbReference>
<gene>
    <name evidence="4" type="ORF">D6858_03165</name>
</gene>
<dbReference type="PANTHER" id="PTHR30055:SF231">
    <property type="entry name" value="TRANSCRIPTIONAL REGULATORY PROTEIN (PROBABLY DEOR-FAMILY)-RELATED"/>
    <property type="match status" value="1"/>
</dbReference>
<dbReference type="InterPro" id="IPR050109">
    <property type="entry name" value="HTH-type_TetR-like_transc_reg"/>
</dbReference>
<accession>A0A419R4N5</accession>
<evidence type="ECO:0000313" key="5">
    <source>
        <dbReference type="Proteomes" id="UP000284322"/>
    </source>
</evidence>
<organism evidence="4 5">
    <name type="scientific">Tsuneonella suprasediminis</name>
    <dbReference type="NCBI Taxonomy" id="2306996"/>
    <lineage>
        <taxon>Bacteria</taxon>
        <taxon>Pseudomonadati</taxon>
        <taxon>Pseudomonadota</taxon>
        <taxon>Alphaproteobacteria</taxon>
        <taxon>Sphingomonadales</taxon>
        <taxon>Erythrobacteraceae</taxon>
        <taxon>Tsuneonella</taxon>
    </lineage>
</organism>
<evidence type="ECO:0000256" key="1">
    <source>
        <dbReference type="ARBA" id="ARBA00023125"/>
    </source>
</evidence>
<dbReference type="SUPFAM" id="SSF46689">
    <property type="entry name" value="Homeodomain-like"/>
    <property type="match status" value="2"/>
</dbReference>
<feature type="DNA-binding region" description="H-T-H motif" evidence="2">
    <location>
        <begin position="227"/>
        <end position="246"/>
    </location>
</feature>
<proteinExistence type="predicted"/>
<dbReference type="PANTHER" id="PTHR30055">
    <property type="entry name" value="HTH-TYPE TRANSCRIPTIONAL REGULATOR RUTR"/>
    <property type="match status" value="1"/>
</dbReference>